<dbReference type="Pfam" id="PF00400">
    <property type="entry name" value="WD40"/>
    <property type="match status" value="3"/>
</dbReference>
<gene>
    <name evidence="4" type="ORF">THIOM_005420</name>
</gene>
<evidence type="ECO:0000256" key="1">
    <source>
        <dbReference type="ARBA" id="ARBA00022574"/>
    </source>
</evidence>
<dbReference type="InterPro" id="IPR036322">
    <property type="entry name" value="WD40_repeat_dom_sf"/>
</dbReference>
<reference evidence="4 5" key="1">
    <citation type="submission" date="2016-05" db="EMBL/GenBank/DDBJ databases">
        <title>Single-cell genome of chain-forming Candidatus Thiomargarita nelsonii and comparison to other large sulfur-oxidizing bacteria.</title>
        <authorList>
            <person name="Winkel M."/>
            <person name="Salman V."/>
            <person name="Woyke T."/>
            <person name="Schulz-Vogt H."/>
            <person name="Richter M."/>
            <person name="Flood B."/>
            <person name="Bailey J."/>
            <person name="Amann R."/>
            <person name="Mussmann M."/>
        </authorList>
    </citation>
    <scope>NUCLEOTIDE SEQUENCE [LARGE SCALE GENOMIC DNA]</scope>
    <source>
        <strain evidence="4 5">THI036</strain>
    </source>
</reference>
<evidence type="ECO:0000256" key="2">
    <source>
        <dbReference type="ARBA" id="ARBA00022737"/>
    </source>
</evidence>
<dbReference type="Gene3D" id="2.130.10.10">
    <property type="entry name" value="YVTN repeat-like/Quinoprotein amine dehydrogenase"/>
    <property type="match status" value="1"/>
</dbReference>
<dbReference type="InterPro" id="IPR001646">
    <property type="entry name" value="5peptide_repeat"/>
</dbReference>
<dbReference type="Gene3D" id="3.40.50.300">
    <property type="entry name" value="P-loop containing nucleotide triphosphate hydrolases"/>
    <property type="match status" value="1"/>
</dbReference>
<dbReference type="EMBL" id="LUTY01003006">
    <property type="protein sequence ID" value="OAD18969.1"/>
    <property type="molecule type" value="Genomic_DNA"/>
</dbReference>
<evidence type="ECO:0000313" key="4">
    <source>
        <dbReference type="EMBL" id="OAD18969.1"/>
    </source>
</evidence>
<dbReference type="InterPro" id="IPR053299">
    <property type="entry name" value="ASTRA_WD_repeat"/>
</dbReference>
<dbReference type="CDD" id="cd00200">
    <property type="entry name" value="WD40"/>
    <property type="match status" value="1"/>
</dbReference>
<feature type="non-terminal residue" evidence="4">
    <location>
        <position position="1"/>
    </location>
</feature>
<keyword evidence="2" id="KW-0677">Repeat</keyword>
<dbReference type="InterPro" id="IPR001680">
    <property type="entry name" value="WD40_rpt"/>
</dbReference>
<dbReference type="InterPro" id="IPR020472">
    <property type="entry name" value="WD40_PAC1"/>
</dbReference>
<keyword evidence="5" id="KW-1185">Reference proteome</keyword>
<dbReference type="PRINTS" id="PR00320">
    <property type="entry name" value="GPROTEINBRPT"/>
</dbReference>
<dbReference type="PROSITE" id="PS50294">
    <property type="entry name" value="WD_REPEATS_REGION"/>
    <property type="match status" value="3"/>
</dbReference>
<comment type="caution">
    <text evidence="4">The sequence shown here is derived from an EMBL/GenBank/DDBJ whole genome shotgun (WGS) entry which is preliminary data.</text>
</comment>
<proteinExistence type="predicted"/>
<keyword evidence="1 3" id="KW-0853">WD repeat</keyword>
<evidence type="ECO:0000313" key="5">
    <source>
        <dbReference type="Proteomes" id="UP000076962"/>
    </source>
</evidence>
<name>A0A176RTA8_9GAMM</name>
<dbReference type="PROSITE" id="PS50082">
    <property type="entry name" value="WD_REPEATS_2"/>
    <property type="match status" value="3"/>
</dbReference>
<protein>
    <submittedName>
        <fullName evidence="4">WD repeat-containing protein</fullName>
    </submittedName>
</protein>
<sequence length="632" mass="73364">PVLIPLKKVRKEETLESIIISHFSRSGLPAIQFPNFEHLLRLGQVVLLFDAFDEMADRVRWKTTIHNFHELKRAAEFQSKVILTCRTHYFKDRNEQAKVIGQGSTHSEIETELYKEQRQYTNTQVVYLQEFDDDKIRAYLHKVRPNTVEADWAKIQSIYNLKDLAHRPLLLDMLVRSLPQLEQQDNINAANLYTVYTNKWIQRQEQKDRFFDEDSKEKLILELAWQMWDQAKNTVHYQELQPFVEQLVSQKRMDFNDQESKDIAAEIQTASFLKRDDNEGHFSFMHRSFREYFLARKLLLENLNDKVLNTRRFDRKVVFFLTLLEKEQEKKKGRETISSLSAILTGEYRPNISENALQILYWSQRINAGMEEKITDMAQLQQALQFPAQVQLQNAQLAEIILEAAVLPEAQLRGANLSKANLNNSDFHGSDFQQADLSEARCLKANFQDCDFQDCDLTEAKLQEADFKYANYAILEKPVKKYLKIDGYPDRERLIAIVQRGHSQAVNAVAYSPDGKRLATASDDGIVRIWRCANRRLLHILEGHHSPVRSVAFDPKGRWLASASEDKTVRVWNCDTGEQKYTLEGHEDIVWSVVFNPQKPCLASASQDGTIRVWGQLIGLLCLSQTDFFSIT</sequence>
<feature type="repeat" description="WD" evidence="3">
    <location>
        <begin position="541"/>
        <end position="582"/>
    </location>
</feature>
<dbReference type="InterPro" id="IPR015943">
    <property type="entry name" value="WD40/YVTN_repeat-like_dom_sf"/>
</dbReference>
<dbReference type="InterPro" id="IPR027417">
    <property type="entry name" value="P-loop_NTPase"/>
</dbReference>
<dbReference type="Proteomes" id="UP000076962">
    <property type="component" value="Unassembled WGS sequence"/>
</dbReference>
<dbReference type="PATRIC" id="fig|1003181.4.peg.7198"/>
<organism evidence="4 5">
    <name type="scientific">Candidatus Thiomargarita nelsonii</name>
    <dbReference type="NCBI Taxonomy" id="1003181"/>
    <lineage>
        <taxon>Bacteria</taxon>
        <taxon>Pseudomonadati</taxon>
        <taxon>Pseudomonadota</taxon>
        <taxon>Gammaproteobacteria</taxon>
        <taxon>Thiotrichales</taxon>
        <taxon>Thiotrichaceae</taxon>
        <taxon>Thiomargarita</taxon>
    </lineage>
</organism>
<evidence type="ECO:0000256" key="3">
    <source>
        <dbReference type="PROSITE-ProRule" id="PRU00221"/>
    </source>
</evidence>
<accession>A0A176RTA8</accession>
<feature type="repeat" description="WD" evidence="3">
    <location>
        <begin position="583"/>
        <end position="614"/>
    </location>
</feature>
<feature type="non-terminal residue" evidence="4">
    <location>
        <position position="632"/>
    </location>
</feature>
<dbReference type="SUPFAM" id="SSF141571">
    <property type="entry name" value="Pentapeptide repeat-like"/>
    <property type="match status" value="1"/>
</dbReference>
<dbReference type="SMART" id="SM00320">
    <property type="entry name" value="WD40"/>
    <property type="match status" value="3"/>
</dbReference>
<dbReference type="Gene3D" id="2.160.20.80">
    <property type="entry name" value="E3 ubiquitin-protein ligase SopA"/>
    <property type="match status" value="1"/>
</dbReference>
<dbReference type="SUPFAM" id="SSF50978">
    <property type="entry name" value="WD40 repeat-like"/>
    <property type="match status" value="1"/>
</dbReference>
<dbReference type="PANTHER" id="PTHR44156">
    <property type="entry name" value="SUPERNUMERARY LIMBS, ISOFORM B-RELATED"/>
    <property type="match status" value="1"/>
</dbReference>
<dbReference type="AlphaFoldDB" id="A0A176RTA8"/>
<dbReference type="Pfam" id="PF00805">
    <property type="entry name" value="Pentapeptide"/>
    <property type="match status" value="2"/>
</dbReference>
<feature type="repeat" description="WD" evidence="3">
    <location>
        <begin position="499"/>
        <end position="540"/>
    </location>
</feature>